<dbReference type="Proteomes" id="UP001224775">
    <property type="component" value="Unassembled WGS sequence"/>
</dbReference>
<evidence type="ECO:0000256" key="1">
    <source>
        <dbReference type="SAM" id="SignalP"/>
    </source>
</evidence>
<keyword evidence="3" id="KW-1185">Reference proteome</keyword>
<protein>
    <recommendedName>
        <fullName evidence="4">Proteasome endopeptidase complex</fullName>
    </recommendedName>
</protein>
<evidence type="ECO:0008006" key="4">
    <source>
        <dbReference type="Google" id="ProtNLM"/>
    </source>
</evidence>
<dbReference type="EMBL" id="JATAAI010000002">
    <property type="protein sequence ID" value="KAK1747441.1"/>
    <property type="molecule type" value="Genomic_DNA"/>
</dbReference>
<keyword evidence="1" id="KW-0732">Signal</keyword>
<comment type="caution">
    <text evidence="2">The sequence shown here is derived from an EMBL/GenBank/DDBJ whole genome shotgun (WGS) entry which is preliminary data.</text>
</comment>
<feature type="signal peptide" evidence="1">
    <location>
        <begin position="1"/>
        <end position="30"/>
    </location>
</feature>
<organism evidence="2 3">
    <name type="scientific">Skeletonema marinoi</name>
    <dbReference type="NCBI Taxonomy" id="267567"/>
    <lineage>
        <taxon>Eukaryota</taxon>
        <taxon>Sar</taxon>
        <taxon>Stramenopiles</taxon>
        <taxon>Ochrophyta</taxon>
        <taxon>Bacillariophyta</taxon>
        <taxon>Coscinodiscophyceae</taxon>
        <taxon>Thalassiosirophycidae</taxon>
        <taxon>Thalassiosirales</taxon>
        <taxon>Skeletonemataceae</taxon>
        <taxon>Skeletonema</taxon>
        <taxon>Skeletonema marinoi-dohrnii complex</taxon>
    </lineage>
</organism>
<feature type="chain" id="PRO_5042149355" description="Proteasome endopeptidase complex" evidence="1">
    <location>
        <begin position="31"/>
        <end position="388"/>
    </location>
</feature>
<dbReference type="InterPro" id="IPR029055">
    <property type="entry name" value="Ntn_hydrolases_N"/>
</dbReference>
<evidence type="ECO:0000313" key="2">
    <source>
        <dbReference type="EMBL" id="KAK1747441.1"/>
    </source>
</evidence>
<dbReference type="AlphaFoldDB" id="A0AAD8YIZ3"/>
<dbReference type="GO" id="GO:0051603">
    <property type="term" value="P:proteolysis involved in protein catabolic process"/>
    <property type="evidence" value="ECO:0007669"/>
    <property type="project" value="InterPro"/>
</dbReference>
<evidence type="ECO:0000313" key="3">
    <source>
        <dbReference type="Proteomes" id="UP001224775"/>
    </source>
</evidence>
<dbReference type="GO" id="GO:0005839">
    <property type="term" value="C:proteasome core complex"/>
    <property type="evidence" value="ECO:0007669"/>
    <property type="project" value="InterPro"/>
</dbReference>
<dbReference type="PROSITE" id="PS51257">
    <property type="entry name" value="PROKAR_LIPOPROTEIN"/>
    <property type="match status" value="1"/>
</dbReference>
<reference evidence="2" key="1">
    <citation type="submission" date="2023-06" db="EMBL/GenBank/DDBJ databases">
        <title>Survivors Of The Sea: Transcriptome response of Skeletonema marinoi to long-term dormancy.</title>
        <authorList>
            <person name="Pinder M.I.M."/>
            <person name="Kourtchenko O."/>
            <person name="Robertson E.K."/>
            <person name="Larsson T."/>
            <person name="Maumus F."/>
            <person name="Osuna-Cruz C.M."/>
            <person name="Vancaester E."/>
            <person name="Stenow R."/>
            <person name="Vandepoele K."/>
            <person name="Ploug H."/>
            <person name="Bruchert V."/>
            <person name="Godhe A."/>
            <person name="Topel M."/>
        </authorList>
    </citation>
    <scope>NUCLEOTIDE SEQUENCE</scope>
    <source>
        <strain evidence="2">R05AC</strain>
    </source>
</reference>
<dbReference type="InterPro" id="IPR001353">
    <property type="entry name" value="Proteasome_sua/b"/>
</dbReference>
<sequence length="388" mass="41388">MMLCRSSGRLTATTRLILLASLLALAACAASKNGASFSPVRELGPSLAASVAGGTVIAVRSSFGLVQQDKNDGVACKDISLDDSIANTYDDEGDCIVLLLRSPNDSSESNGGKSNRGDAGRNLTVASIYGSDDGNNHNYNPDGLAFLPNGPVGQPFLSNRNNNLRVLHAESGLIMAATGFASDAEHLINVAAGRVLSRISIYDAPMSSSLTSGKSVDPHRLVREDVSSMMIDSAMSDGGRPWGVQLLVIGQSALSRNRLLDMYTIDPSGGWRHRHGTIAAIGRGAERISVSSSSMLEEDLTKYRIKSSGWRRALDVAMNAAINTFEKNEDNSNVDVLNNPTEKYSAVVIFGNCSGRRTSRCAAVCPDVIEECYNRVISPERQEEELAT</sequence>
<accession>A0AAD8YIZ3</accession>
<dbReference type="Gene3D" id="3.60.20.10">
    <property type="entry name" value="Glutamine Phosphoribosylpyrophosphate, subunit 1, domain 1"/>
    <property type="match status" value="1"/>
</dbReference>
<dbReference type="Pfam" id="PF00227">
    <property type="entry name" value="Proteasome"/>
    <property type="match status" value="1"/>
</dbReference>
<dbReference type="SUPFAM" id="SSF56235">
    <property type="entry name" value="N-terminal nucleophile aminohydrolases (Ntn hydrolases)"/>
    <property type="match status" value="1"/>
</dbReference>
<proteinExistence type="predicted"/>
<gene>
    <name evidence="2" type="ORF">QTG54_001404</name>
</gene>
<name>A0AAD8YIZ3_9STRA</name>